<evidence type="ECO:0000256" key="6">
    <source>
        <dbReference type="RuleBase" id="RU000320"/>
    </source>
</evidence>
<feature type="domain" description="NADH:quinone oxidoreductase/Mrp antiporter transmembrane" evidence="7">
    <location>
        <begin position="123"/>
        <end position="413"/>
    </location>
</feature>
<comment type="function">
    <text evidence="5">NDH-1 shuttles electrons from NADH, via FMN and iron-sulfur (Fe-S) centers, to quinones in the respiratory chain. The immediate electron acceptor for the enzyme in this species is believed to be a menaquinone. Couples the redox reaction to proton translocation (for every two electrons transferred, four hydrogen ions are translocated across the cytoplasmic membrane), and thus conserves the redox energy in a proton gradient.</text>
</comment>
<feature type="transmembrane region" description="Helical" evidence="5">
    <location>
        <begin position="104"/>
        <end position="121"/>
    </location>
</feature>
<evidence type="ECO:0000256" key="4">
    <source>
        <dbReference type="ARBA" id="ARBA00023136"/>
    </source>
</evidence>
<organism evidence="8 9">
    <name type="scientific">Coprobacter tertius</name>
    <dbReference type="NCBI Taxonomy" id="2944915"/>
    <lineage>
        <taxon>Bacteria</taxon>
        <taxon>Pseudomonadati</taxon>
        <taxon>Bacteroidota</taxon>
        <taxon>Bacteroidia</taxon>
        <taxon>Bacteroidales</taxon>
        <taxon>Barnesiellaceae</taxon>
        <taxon>Coprobacter</taxon>
    </lineage>
</organism>
<comment type="catalytic activity">
    <reaction evidence="5">
        <text>a quinone + NADH + 5 H(+)(in) = a quinol + NAD(+) + 4 H(+)(out)</text>
        <dbReference type="Rhea" id="RHEA:57888"/>
        <dbReference type="ChEBI" id="CHEBI:15378"/>
        <dbReference type="ChEBI" id="CHEBI:24646"/>
        <dbReference type="ChEBI" id="CHEBI:57540"/>
        <dbReference type="ChEBI" id="CHEBI:57945"/>
        <dbReference type="ChEBI" id="CHEBI:132124"/>
    </reaction>
</comment>
<feature type="transmembrane region" description="Helical" evidence="5">
    <location>
        <begin position="269"/>
        <end position="287"/>
    </location>
</feature>
<comment type="caution">
    <text evidence="8">The sequence shown here is derived from an EMBL/GenBank/DDBJ whole genome shotgun (WGS) entry which is preliminary data.</text>
</comment>
<dbReference type="Proteomes" id="UP001205603">
    <property type="component" value="Unassembled WGS sequence"/>
</dbReference>
<evidence type="ECO:0000256" key="5">
    <source>
        <dbReference type="HAMAP-Rule" id="MF_00445"/>
    </source>
</evidence>
<dbReference type="HAMAP" id="MF_00445">
    <property type="entry name" value="NDH1_NuoN_1"/>
    <property type="match status" value="1"/>
</dbReference>
<keyword evidence="5" id="KW-1278">Translocase</keyword>
<keyword evidence="2 5" id="KW-0812">Transmembrane</keyword>
<evidence type="ECO:0000256" key="2">
    <source>
        <dbReference type="ARBA" id="ARBA00022692"/>
    </source>
</evidence>
<sequence>MDYSNFLMLREELSLIAVIVLLFLYDTFGSQKSLKYFSVTACILLAAHTVLNSIPMGNGSAFGGMYNTAPVISVVKTILNIGTLLIFIQAISWTKLEHVVIRRGEFYVLTLITLLGMYLMMSSGNFLLFFVGLETASLPIAALVAMEKYRHDSYEAAAKYVFIAVFSSALMLLGLSYIYGVTGTLYFDDIAARVVSTPLLLVGLVFFMAGMGFKISIVPFHLWTADVYEGASTQVTSYLSVISKGAAVFAFMIVLFKVFAPIAGVWQDILYGLIIITITVGNLFAIRQKNLKRFLAFSSISQAGYILLGVIAGSTAGMSSLIYYVLVYIFSNLAAFGVISVIENKTGKLSMDDYNGLYRTNPKLSLAMMLAMFSLAGIPPFAGFFSKFFIFAAAAGQGYYILVLIALINTIISLYYYLLVVKAMFIRQDDCQIEGFRSDNAMRLSISLCVAGILAIGIVSVIYDQIFSFSRLGL</sequence>
<dbReference type="PANTHER" id="PTHR22773">
    <property type="entry name" value="NADH DEHYDROGENASE"/>
    <property type="match status" value="1"/>
</dbReference>
<feature type="transmembrane region" description="Helical" evidence="5">
    <location>
        <begin position="74"/>
        <end position="92"/>
    </location>
</feature>
<dbReference type="EMBL" id="JANDHW010000004">
    <property type="protein sequence ID" value="MCP9611526.1"/>
    <property type="molecule type" value="Genomic_DNA"/>
</dbReference>
<dbReference type="InterPro" id="IPR001750">
    <property type="entry name" value="ND/Mrp_TM"/>
</dbReference>
<dbReference type="EC" id="7.1.1.-" evidence="5"/>
<comment type="similarity">
    <text evidence="5">Belongs to the complex I subunit 2 family.</text>
</comment>
<feature type="transmembrane region" description="Helical" evidence="5">
    <location>
        <begin position="157"/>
        <end position="179"/>
    </location>
</feature>
<feature type="transmembrane region" description="Helical" evidence="5">
    <location>
        <begin position="127"/>
        <end position="145"/>
    </location>
</feature>
<keyword evidence="5" id="KW-0813">Transport</keyword>
<comment type="subunit">
    <text evidence="5">NDH-1 is composed of 14 different subunits. Subunits NuoA, H, J, K, L, M, N constitute the membrane sector of the complex.</text>
</comment>
<dbReference type="Pfam" id="PF00361">
    <property type="entry name" value="Proton_antipo_M"/>
    <property type="match status" value="1"/>
</dbReference>
<keyword evidence="5" id="KW-1003">Cell membrane</keyword>
<dbReference type="NCBIfam" id="TIGR01770">
    <property type="entry name" value="NDH_I_N"/>
    <property type="match status" value="1"/>
</dbReference>
<keyword evidence="4 5" id="KW-0472">Membrane</keyword>
<feature type="transmembrane region" description="Helical" evidence="5">
    <location>
        <begin position="364"/>
        <end position="393"/>
    </location>
</feature>
<feature type="transmembrane region" description="Helical" evidence="5">
    <location>
        <begin position="235"/>
        <end position="263"/>
    </location>
</feature>
<name>A0ABT1MJX0_9BACT</name>
<feature type="transmembrane region" description="Helical" evidence="5">
    <location>
        <begin position="199"/>
        <end position="223"/>
    </location>
</feature>
<gene>
    <name evidence="5" type="primary">nuoN</name>
    <name evidence="8" type="ORF">NMU02_05420</name>
</gene>
<evidence type="ECO:0000256" key="1">
    <source>
        <dbReference type="ARBA" id="ARBA00004127"/>
    </source>
</evidence>
<dbReference type="InterPro" id="IPR010096">
    <property type="entry name" value="NADH-Q_OxRdtase_suN/2"/>
</dbReference>
<feature type="transmembrane region" description="Helical" evidence="5">
    <location>
        <begin position="6"/>
        <end position="24"/>
    </location>
</feature>
<accession>A0ABT1MJX0</accession>
<dbReference type="RefSeq" id="WP_255026367.1">
    <property type="nucleotide sequence ID" value="NZ_JANDHW010000004.1"/>
</dbReference>
<proteinExistence type="inferred from homology"/>
<keyword evidence="5" id="KW-0520">NAD</keyword>
<comment type="subcellular location">
    <subcellularLocation>
        <location evidence="5">Cell membrane</location>
        <topology evidence="5">Multi-pass membrane protein</topology>
    </subcellularLocation>
    <subcellularLocation>
        <location evidence="1">Endomembrane system</location>
        <topology evidence="1">Multi-pass membrane protein</topology>
    </subcellularLocation>
    <subcellularLocation>
        <location evidence="6">Membrane</location>
        <topology evidence="6">Multi-pass membrane protein</topology>
    </subcellularLocation>
</comment>
<evidence type="ECO:0000256" key="3">
    <source>
        <dbReference type="ARBA" id="ARBA00022989"/>
    </source>
</evidence>
<reference evidence="8 9" key="1">
    <citation type="submission" date="2022-07" db="EMBL/GenBank/DDBJ databases">
        <title>Fecal culturing of patients with breast cancer.</title>
        <authorList>
            <person name="Teng N.M.Y."/>
            <person name="Kiu R."/>
            <person name="Evans R."/>
            <person name="Baker D.J."/>
            <person name="Zenner C."/>
            <person name="Robinson S.D."/>
            <person name="Hall L.J."/>
        </authorList>
    </citation>
    <scope>NUCLEOTIDE SEQUENCE [LARGE SCALE GENOMIC DNA]</scope>
    <source>
        <strain evidence="8 9">LH1063</strain>
    </source>
</reference>
<keyword evidence="3 5" id="KW-1133">Transmembrane helix</keyword>
<feature type="transmembrane region" description="Helical" evidence="5">
    <location>
        <begin position="399"/>
        <end position="420"/>
    </location>
</feature>
<evidence type="ECO:0000259" key="7">
    <source>
        <dbReference type="Pfam" id="PF00361"/>
    </source>
</evidence>
<protein>
    <recommendedName>
        <fullName evidence="5">NADH-quinone oxidoreductase subunit N</fullName>
        <ecNumber evidence="5">7.1.1.-</ecNumber>
    </recommendedName>
    <alternativeName>
        <fullName evidence="5">NADH dehydrogenase I subunit N</fullName>
    </alternativeName>
    <alternativeName>
        <fullName evidence="5">NDH-1 subunit N</fullName>
    </alternativeName>
</protein>
<evidence type="ECO:0000313" key="8">
    <source>
        <dbReference type="EMBL" id="MCP9611526.1"/>
    </source>
</evidence>
<evidence type="ECO:0000313" key="9">
    <source>
        <dbReference type="Proteomes" id="UP001205603"/>
    </source>
</evidence>
<keyword evidence="9" id="KW-1185">Reference proteome</keyword>
<feature type="transmembrane region" description="Helical" evidence="5">
    <location>
        <begin position="321"/>
        <end position="343"/>
    </location>
</feature>
<keyword evidence="5" id="KW-0874">Quinone</keyword>
<feature type="transmembrane region" description="Helical" evidence="5">
    <location>
        <begin position="294"/>
        <end position="315"/>
    </location>
</feature>
<feature type="transmembrane region" description="Helical" evidence="5">
    <location>
        <begin position="441"/>
        <end position="463"/>
    </location>
</feature>